<feature type="repeat" description="Solcar" evidence="8">
    <location>
        <begin position="1"/>
        <end position="42"/>
    </location>
</feature>
<dbReference type="PANTHER" id="PTHR45618">
    <property type="entry name" value="MITOCHONDRIAL DICARBOXYLATE CARRIER-RELATED"/>
    <property type="match status" value="1"/>
</dbReference>
<evidence type="ECO:0000313" key="10">
    <source>
        <dbReference type="Proteomes" id="UP000887574"/>
    </source>
</evidence>
<protein>
    <submittedName>
        <fullName evidence="11">Mitochondrial dicarboxylate carrier</fullName>
    </submittedName>
</protein>
<dbReference type="GO" id="GO:0016020">
    <property type="term" value="C:membrane"/>
    <property type="evidence" value="ECO:0007669"/>
    <property type="project" value="UniProtKB-SubCell"/>
</dbReference>
<evidence type="ECO:0000256" key="6">
    <source>
        <dbReference type="ARBA" id="ARBA00022989"/>
    </source>
</evidence>
<evidence type="ECO:0000256" key="9">
    <source>
        <dbReference type="RuleBase" id="RU000488"/>
    </source>
</evidence>
<comment type="similarity">
    <text evidence="2 9">Belongs to the mitochondrial carrier (TC 2.A.29) family.</text>
</comment>
<keyword evidence="10" id="KW-1185">Reference proteome</keyword>
<evidence type="ECO:0000256" key="1">
    <source>
        <dbReference type="ARBA" id="ARBA00004141"/>
    </source>
</evidence>
<accession>A0A915D056</accession>
<evidence type="ECO:0000256" key="2">
    <source>
        <dbReference type="ARBA" id="ARBA00006375"/>
    </source>
</evidence>
<evidence type="ECO:0000256" key="4">
    <source>
        <dbReference type="ARBA" id="ARBA00022692"/>
    </source>
</evidence>
<feature type="repeat" description="Solcar" evidence="8">
    <location>
        <begin position="53"/>
        <end position="140"/>
    </location>
</feature>
<dbReference type="AlphaFoldDB" id="A0A915D056"/>
<keyword evidence="7 8" id="KW-0472">Membrane</keyword>
<proteinExistence type="inferred from homology"/>
<dbReference type="InterPro" id="IPR023395">
    <property type="entry name" value="MCP_dom_sf"/>
</dbReference>
<name>A0A915D056_9BILA</name>
<reference evidence="11" key="1">
    <citation type="submission" date="2022-11" db="UniProtKB">
        <authorList>
            <consortium name="WormBaseParasite"/>
        </authorList>
    </citation>
    <scope>IDENTIFICATION</scope>
</reference>
<keyword evidence="4 8" id="KW-0812">Transmembrane</keyword>
<dbReference type="Proteomes" id="UP000887574">
    <property type="component" value="Unplaced"/>
</dbReference>
<dbReference type="InterPro" id="IPR050391">
    <property type="entry name" value="Mito_Metabolite_Transporter"/>
</dbReference>
<dbReference type="WBParaSite" id="jg14137">
    <property type="protein sequence ID" value="jg14137"/>
    <property type="gene ID" value="jg14137"/>
</dbReference>
<dbReference type="Pfam" id="PF00153">
    <property type="entry name" value="Mito_carr"/>
    <property type="match status" value="2"/>
</dbReference>
<evidence type="ECO:0000313" key="11">
    <source>
        <dbReference type="WBParaSite" id="jg14137"/>
    </source>
</evidence>
<dbReference type="InterPro" id="IPR018108">
    <property type="entry name" value="MCP_transmembrane"/>
</dbReference>
<keyword evidence="3 9" id="KW-0813">Transport</keyword>
<evidence type="ECO:0000256" key="3">
    <source>
        <dbReference type="ARBA" id="ARBA00022448"/>
    </source>
</evidence>
<dbReference type="PROSITE" id="PS50920">
    <property type="entry name" value="SOLCAR"/>
    <property type="match status" value="2"/>
</dbReference>
<comment type="subcellular location">
    <subcellularLocation>
        <location evidence="1">Membrane</location>
        <topology evidence="1">Multi-pass membrane protein</topology>
    </subcellularLocation>
</comment>
<keyword evidence="6" id="KW-1133">Transmembrane helix</keyword>
<keyword evidence="5" id="KW-0677">Repeat</keyword>
<dbReference type="SUPFAM" id="SSF103506">
    <property type="entry name" value="Mitochondrial carrier"/>
    <property type="match status" value="1"/>
</dbReference>
<organism evidence="10 11">
    <name type="scientific">Ditylenchus dipsaci</name>
    <dbReference type="NCBI Taxonomy" id="166011"/>
    <lineage>
        <taxon>Eukaryota</taxon>
        <taxon>Metazoa</taxon>
        <taxon>Ecdysozoa</taxon>
        <taxon>Nematoda</taxon>
        <taxon>Chromadorea</taxon>
        <taxon>Rhabditida</taxon>
        <taxon>Tylenchina</taxon>
        <taxon>Tylenchomorpha</taxon>
        <taxon>Sphaerularioidea</taxon>
        <taxon>Anguinidae</taxon>
        <taxon>Anguininae</taxon>
        <taxon>Ditylenchus</taxon>
    </lineage>
</organism>
<sequence length="216" mass="23522">MAVRIWTTDGLFGFYNGLSASLMRQLTYSATRFGVYETVKAQFPADKPMAFYQKVFLAGFSGACGGVVGSPADLINVRMQNDIKLPAAERRHYKHAIDGVFRICREEGIAKLFNGCTMATIRGTLMTIGQLSFYDQIKETLITSGYANDDIYTHLGASFLAASCATVLTQPMDGILDCCVYTAKLGPVGFYKADKNAPGRSTEGAKAESMSFYTIS</sequence>
<evidence type="ECO:0000256" key="7">
    <source>
        <dbReference type="ARBA" id="ARBA00023136"/>
    </source>
</evidence>
<evidence type="ECO:0000256" key="5">
    <source>
        <dbReference type="ARBA" id="ARBA00022737"/>
    </source>
</evidence>
<dbReference type="Gene3D" id="1.50.40.10">
    <property type="entry name" value="Mitochondrial carrier domain"/>
    <property type="match status" value="1"/>
</dbReference>
<evidence type="ECO:0000256" key="8">
    <source>
        <dbReference type="PROSITE-ProRule" id="PRU00282"/>
    </source>
</evidence>